<dbReference type="GO" id="GO:0051539">
    <property type="term" value="F:4 iron, 4 sulfur cluster binding"/>
    <property type="evidence" value="ECO:0007669"/>
    <property type="project" value="UniProtKB-KW"/>
</dbReference>
<dbReference type="EMBL" id="UINC01000223">
    <property type="protein sequence ID" value="SUZ51503.1"/>
    <property type="molecule type" value="Genomic_DNA"/>
</dbReference>
<feature type="non-terminal residue" evidence="12">
    <location>
        <position position="1"/>
    </location>
</feature>
<evidence type="ECO:0000256" key="9">
    <source>
        <dbReference type="ARBA" id="ARBA00023157"/>
    </source>
</evidence>
<evidence type="ECO:0000313" key="12">
    <source>
        <dbReference type="EMBL" id="SUZ51503.1"/>
    </source>
</evidence>
<dbReference type="AlphaFoldDB" id="A0A381ND84"/>
<evidence type="ECO:0000256" key="4">
    <source>
        <dbReference type="ARBA" id="ARBA00022723"/>
    </source>
</evidence>
<evidence type="ECO:0000259" key="11">
    <source>
        <dbReference type="PROSITE" id="PS51674"/>
    </source>
</evidence>
<dbReference type="GO" id="GO:0047134">
    <property type="term" value="F:protein-disulfide reductase [NAD(P)H] activity"/>
    <property type="evidence" value="ECO:0007669"/>
    <property type="project" value="TreeGrafter"/>
</dbReference>
<evidence type="ECO:0000256" key="8">
    <source>
        <dbReference type="ARBA" id="ARBA00023125"/>
    </source>
</evidence>
<dbReference type="GO" id="GO:0046872">
    <property type="term" value="F:metal ion binding"/>
    <property type="evidence" value="ECO:0007669"/>
    <property type="project" value="UniProtKB-KW"/>
</dbReference>
<dbReference type="GO" id="GO:0045892">
    <property type="term" value="P:negative regulation of DNA-templated transcription"/>
    <property type="evidence" value="ECO:0007669"/>
    <property type="project" value="TreeGrafter"/>
</dbReference>
<comment type="cofactor">
    <cofactor evidence="1">
        <name>[4Fe-4S] cluster</name>
        <dbReference type="ChEBI" id="CHEBI:49883"/>
    </cofactor>
</comment>
<evidence type="ECO:0000256" key="5">
    <source>
        <dbReference type="ARBA" id="ARBA00023004"/>
    </source>
</evidence>
<evidence type="ECO:0000256" key="10">
    <source>
        <dbReference type="ARBA" id="ARBA00023163"/>
    </source>
</evidence>
<dbReference type="InterPro" id="IPR003482">
    <property type="entry name" value="Whib"/>
</dbReference>
<reference evidence="12" key="1">
    <citation type="submission" date="2018-05" db="EMBL/GenBank/DDBJ databases">
        <authorList>
            <person name="Lanie J.A."/>
            <person name="Ng W.-L."/>
            <person name="Kazmierczak K.M."/>
            <person name="Andrzejewski T.M."/>
            <person name="Davidsen T.M."/>
            <person name="Wayne K.J."/>
            <person name="Tettelin H."/>
            <person name="Glass J.I."/>
            <person name="Rusch D."/>
            <person name="Podicherti R."/>
            <person name="Tsui H.-C.T."/>
            <person name="Winkler M.E."/>
        </authorList>
    </citation>
    <scope>NUCLEOTIDE SEQUENCE</scope>
</reference>
<keyword evidence="4" id="KW-0479">Metal-binding</keyword>
<gene>
    <name evidence="12" type="ORF">METZ01_LOCUS4357</name>
</gene>
<keyword evidence="10" id="KW-0804">Transcription</keyword>
<keyword evidence="8" id="KW-0238">DNA-binding</keyword>
<protein>
    <recommendedName>
        <fullName evidence="11">4Fe-4S Wbl-type domain-containing protein</fullName>
    </recommendedName>
</protein>
<evidence type="ECO:0000256" key="2">
    <source>
        <dbReference type="ARBA" id="ARBA00006597"/>
    </source>
</evidence>
<organism evidence="12">
    <name type="scientific">marine metagenome</name>
    <dbReference type="NCBI Taxonomy" id="408172"/>
    <lineage>
        <taxon>unclassified sequences</taxon>
        <taxon>metagenomes</taxon>
        <taxon>ecological metagenomes</taxon>
    </lineage>
</organism>
<feature type="domain" description="4Fe-4S Wbl-type" evidence="11">
    <location>
        <begin position="17"/>
        <end position="79"/>
    </location>
</feature>
<name>A0A381ND84_9ZZZZ</name>
<comment type="similarity">
    <text evidence="2">Belongs to the WhiB family.</text>
</comment>
<evidence type="ECO:0000256" key="6">
    <source>
        <dbReference type="ARBA" id="ARBA00023014"/>
    </source>
</evidence>
<accession>A0A381ND84</accession>
<keyword evidence="9" id="KW-1015">Disulfide bond</keyword>
<dbReference type="PANTHER" id="PTHR38839">
    <property type="entry name" value="TRANSCRIPTIONAL REGULATOR WHID-RELATED"/>
    <property type="match status" value="1"/>
</dbReference>
<keyword evidence="6" id="KW-0411">Iron-sulfur</keyword>
<dbReference type="GO" id="GO:0045454">
    <property type="term" value="P:cell redox homeostasis"/>
    <property type="evidence" value="ECO:0007669"/>
    <property type="project" value="TreeGrafter"/>
</dbReference>
<sequence length="107" mass="11701">VSLYVDSQEMSWVDGALCIGRSDQFFAPFAERPEARVRREARAAELCTACPAMYACRQYARDNRELGFWGGESEAERATAGFAPTTPIIGRRQVAARRAAAALAEVG</sequence>
<keyword evidence="5" id="KW-0408">Iron</keyword>
<dbReference type="PROSITE" id="PS51674">
    <property type="entry name" value="4FE4S_WBL"/>
    <property type="match status" value="1"/>
</dbReference>
<dbReference type="Pfam" id="PF02467">
    <property type="entry name" value="Whib"/>
    <property type="match status" value="1"/>
</dbReference>
<keyword evidence="3" id="KW-0004">4Fe-4S</keyword>
<dbReference type="InterPro" id="IPR034768">
    <property type="entry name" value="4FE4S_WBL"/>
</dbReference>
<keyword evidence="7" id="KW-0805">Transcription regulation</keyword>
<evidence type="ECO:0000256" key="1">
    <source>
        <dbReference type="ARBA" id="ARBA00001966"/>
    </source>
</evidence>
<proteinExistence type="inferred from homology"/>
<dbReference type="GO" id="GO:0003677">
    <property type="term" value="F:DNA binding"/>
    <property type="evidence" value="ECO:0007669"/>
    <property type="project" value="UniProtKB-KW"/>
</dbReference>
<evidence type="ECO:0000256" key="3">
    <source>
        <dbReference type="ARBA" id="ARBA00022485"/>
    </source>
</evidence>
<evidence type="ECO:0000256" key="7">
    <source>
        <dbReference type="ARBA" id="ARBA00023015"/>
    </source>
</evidence>